<dbReference type="Pfam" id="PF13475">
    <property type="entry name" value="DUF4116"/>
    <property type="match status" value="2"/>
</dbReference>
<evidence type="ECO:0000313" key="4">
    <source>
        <dbReference type="EMBL" id="OLP81628.1"/>
    </source>
</evidence>
<keyword evidence="5" id="KW-1185">Reference proteome</keyword>
<dbReference type="AlphaFoldDB" id="A0A1Q9CFC2"/>
<keyword evidence="1" id="KW-0175">Coiled coil</keyword>
<dbReference type="OMA" id="VWACEIV"/>
<dbReference type="Proteomes" id="UP000186817">
    <property type="component" value="Unassembled WGS sequence"/>
</dbReference>
<sequence length="472" mass="52471">MGDKRCINGMGGGDLDEAVPSVPADVQSEWFAAQKVEFHDISSDGEEDVRRPRSRAPVEAEAQEEPVEAPVGLVFVQRIAELEMRSDELKQQLEELHHSESALRKENQEKNDLIAVLLRKAKLPETKPAASAPRAAGHWWSQASQRSAQEDILELERIVEDTTEDNIRLRNDIKIMSDELRKVMDVQPTKVEKSNKARGIALGEREKITLLAGQRVRQVGGSDFQAARNTWQRLLLVSLCKLLEGARALRKDSDFLLSAIGIRGSALSYAAEELQENWDFVMAALKAELRRFRFESSWQVNVSSFAHASPALRGNRHLVEAKVRGGLLPHWKLFAVGRPRSLTLANSAKIVWACEIVLAAVDTSGFALQFASPRLQLATLHSGVCLKMKCAFLIGAASRSRGRAFQAYAIQMRVVRRSVARDADSLAFADPKLQGDKSLVLEAVRACPSTLEFASPELRLQKSELGCYSENW</sequence>
<comment type="caution">
    <text evidence="4">The sequence shown here is derived from an EMBL/GenBank/DDBJ whole genome shotgun (WGS) entry which is preliminary data.</text>
</comment>
<reference evidence="4 5" key="1">
    <citation type="submission" date="2016-02" db="EMBL/GenBank/DDBJ databases">
        <title>Genome analysis of coral dinoflagellate symbionts highlights evolutionary adaptations to a symbiotic lifestyle.</title>
        <authorList>
            <person name="Aranda M."/>
            <person name="Li Y."/>
            <person name="Liew Y.J."/>
            <person name="Baumgarten S."/>
            <person name="Simakov O."/>
            <person name="Wilson M."/>
            <person name="Piel J."/>
            <person name="Ashoor H."/>
            <person name="Bougouffa S."/>
            <person name="Bajic V.B."/>
            <person name="Ryu T."/>
            <person name="Ravasi T."/>
            <person name="Bayer T."/>
            <person name="Micklem G."/>
            <person name="Kim H."/>
            <person name="Bhak J."/>
            <person name="Lajeunesse T.C."/>
            <person name="Voolstra C.R."/>
        </authorList>
    </citation>
    <scope>NUCLEOTIDE SEQUENCE [LARGE SCALE GENOMIC DNA]</scope>
    <source>
        <strain evidence="4 5">CCMP2467</strain>
    </source>
</reference>
<feature type="region of interest" description="Disordered" evidence="2">
    <location>
        <begin position="1"/>
        <end position="20"/>
    </location>
</feature>
<feature type="domain" description="DUF4116" evidence="3">
    <location>
        <begin position="252"/>
        <end position="286"/>
    </location>
</feature>
<dbReference type="OrthoDB" id="420735at2759"/>
<organism evidence="4 5">
    <name type="scientific">Symbiodinium microadriaticum</name>
    <name type="common">Dinoflagellate</name>
    <name type="synonym">Zooxanthella microadriatica</name>
    <dbReference type="NCBI Taxonomy" id="2951"/>
    <lineage>
        <taxon>Eukaryota</taxon>
        <taxon>Sar</taxon>
        <taxon>Alveolata</taxon>
        <taxon>Dinophyceae</taxon>
        <taxon>Suessiales</taxon>
        <taxon>Symbiodiniaceae</taxon>
        <taxon>Symbiodinium</taxon>
    </lineage>
</organism>
<evidence type="ECO:0000259" key="3">
    <source>
        <dbReference type="Pfam" id="PF13475"/>
    </source>
</evidence>
<name>A0A1Q9CFC2_SYMMI</name>
<gene>
    <name evidence="4" type="ORF">AK812_SmicGene37813</name>
</gene>
<feature type="coiled-coil region" evidence="1">
    <location>
        <begin position="145"/>
        <end position="179"/>
    </location>
</feature>
<evidence type="ECO:0000256" key="1">
    <source>
        <dbReference type="SAM" id="Coils"/>
    </source>
</evidence>
<evidence type="ECO:0000313" key="5">
    <source>
        <dbReference type="Proteomes" id="UP000186817"/>
    </source>
</evidence>
<proteinExistence type="predicted"/>
<dbReference type="EMBL" id="LSRX01001263">
    <property type="protein sequence ID" value="OLP81628.1"/>
    <property type="molecule type" value="Genomic_DNA"/>
</dbReference>
<feature type="region of interest" description="Disordered" evidence="2">
    <location>
        <begin position="41"/>
        <end position="64"/>
    </location>
</feature>
<feature type="coiled-coil region" evidence="1">
    <location>
        <begin position="79"/>
        <end position="109"/>
    </location>
</feature>
<dbReference type="InterPro" id="IPR025197">
    <property type="entry name" value="DUF4116"/>
</dbReference>
<evidence type="ECO:0000256" key="2">
    <source>
        <dbReference type="SAM" id="MobiDB-lite"/>
    </source>
</evidence>
<accession>A0A1Q9CFC2</accession>
<feature type="domain" description="DUF4116" evidence="3">
    <location>
        <begin position="415"/>
        <end position="459"/>
    </location>
</feature>
<protein>
    <recommendedName>
        <fullName evidence="3">DUF4116 domain-containing protein</fullName>
    </recommendedName>
</protein>